<dbReference type="Proteomes" id="UP000226592">
    <property type="component" value="Unassembled WGS sequence"/>
</dbReference>
<dbReference type="EMBL" id="NZBU01000008">
    <property type="protein sequence ID" value="MAG22157.1"/>
    <property type="molecule type" value="Genomic_DNA"/>
</dbReference>
<dbReference type="SUPFAM" id="SSF52540">
    <property type="entry name" value="P-loop containing nucleoside triphosphate hydrolases"/>
    <property type="match status" value="1"/>
</dbReference>
<dbReference type="Gene3D" id="3.40.50.300">
    <property type="entry name" value="P-loop containing nucleotide triphosphate hydrolases"/>
    <property type="match status" value="1"/>
</dbReference>
<accession>A0A2D6M156</accession>
<name>A0A2D6M156_9ARCH</name>
<keyword evidence="1" id="KW-0547">Nucleotide-binding</keyword>
<gene>
    <name evidence="4" type="ORF">CL943_02535</name>
</gene>
<dbReference type="AlphaFoldDB" id="A0A2D6M156"/>
<feature type="domain" description="KaiC-like" evidence="3">
    <location>
        <begin position="23"/>
        <end position="145"/>
    </location>
</feature>
<dbReference type="InterPro" id="IPR027417">
    <property type="entry name" value="P-loop_NTPase"/>
</dbReference>
<keyword evidence="2" id="KW-0067">ATP-binding</keyword>
<dbReference type="GO" id="GO:0005524">
    <property type="term" value="F:ATP binding"/>
    <property type="evidence" value="ECO:0007669"/>
    <property type="project" value="UniProtKB-KW"/>
</dbReference>
<dbReference type="PANTHER" id="PTHR43637:SF1">
    <property type="entry name" value="UPF0273 PROTEIN TM_0370"/>
    <property type="match status" value="1"/>
</dbReference>
<dbReference type="Pfam" id="PF06745">
    <property type="entry name" value="ATPase"/>
    <property type="match status" value="1"/>
</dbReference>
<evidence type="ECO:0000256" key="2">
    <source>
        <dbReference type="ARBA" id="ARBA00022840"/>
    </source>
</evidence>
<sequence>MFLFKVLQYKPHQVEKLMREGGGPIKDQIKSMGAKRLVIDSITSYGLLFKDEYQRRQNILEFFDLLHKWGCTSIIISELPPKVAEIKEGSVGFLTDAIISLYYTKEQQKSVRVHSCEILKMRGTEHTNKLLALGFEKDGLAIYPEVEVF</sequence>
<evidence type="ECO:0000259" key="3">
    <source>
        <dbReference type="Pfam" id="PF06745"/>
    </source>
</evidence>
<proteinExistence type="predicted"/>
<organism evidence="4 5">
    <name type="scientific">Candidatus Iainarchaeum sp</name>
    <dbReference type="NCBI Taxonomy" id="3101447"/>
    <lineage>
        <taxon>Archaea</taxon>
        <taxon>Candidatus Iainarchaeota</taxon>
        <taxon>Candidatus Iainarchaeia</taxon>
        <taxon>Candidatus Iainarchaeales</taxon>
        <taxon>Candidatus Iainarchaeaceae</taxon>
        <taxon>Candidatus Iainarchaeum</taxon>
    </lineage>
</organism>
<dbReference type="InterPro" id="IPR014774">
    <property type="entry name" value="KaiC-like_dom"/>
</dbReference>
<evidence type="ECO:0000313" key="4">
    <source>
        <dbReference type="EMBL" id="MAG22157.1"/>
    </source>
</evidence>
<comment type="caution">
    <text evidence="4">The sequence shown here is derived from an EMBL/GenBank/DDBJ whole genome shotgun (WGS) entry which is preliminary data.</text>
</comment>
<evidence type="ECO:0000313" key="5">
    <source>
        <dbReference type="Proteomes" id="UP000226592"/>
    </source>
</evidence>
<reference evidence="5" key="1">
    <citation type="submission" date="2017-09" db="EMBL/GenBank/DDBJ databases">
        <title>The Reconstruction of 2,631 Draft Metagenome-Assembled Genomes from the Global Oceans.</title>
        <authorList>
            <person name="Tully B.J."/>
            <person name="Graham E.D."/>
            <person name="Heidelberg J.F."/>
        </authorList>
    </citation>
    <scope>NUCLEOTIDE SEQUENCE [LARGE SCALE GENOMIC DNA]</scope>
</reference>
<evidence type="ECO:0000256" key="1">
    <source>
        <dbReference type="ARBA" id="ARBA00022741"/>
    </source>
</evidence>
<dbReference type="PANTHER" id="PTHR43637">
    <property type="entry name" value="UPF0273 PROTEIN TM_0370"/>
    <property type="match status" value="1"/>
</dbReference>
<protein>
    <recommendedName>
        <fullName evidence="3">KaiC-like domain-containing protein</fullName>
    </recommendedName>
</protein>